<reference evidence="1 2" key="1">
    <citation type="submission" date="2018-02" db="EMBL/GenBank/DDBJ databases">
        <title>The genomes of Aspergillus section Nigri reveals drivers in fungal speciation.</title>
        <authorList>
            <consortium name="DOE Joint Genome Institute"/>
            <person name="Vesth T.C."/>
            <person name="Nybo J."/>
            <person name="Theobald S."/>
            <person name="Brandl J."/>
            <person name="Frisvad J.C."/>
            <person name="Nielsen K.F."/>
            <person name="Lyhne E.K."/>
            <person name="Kogle M.E."/>
            <person name="Kuo A."/>
            <person name="Riley R."/>
            <person name="Clum A."/>
            <person name="Nolan M."/>
            <person name="Lipzen A."/>
            <person name="Salamov A."/>
            <person name="Henrissat B."/>
            <person name="Wiebenga A."/>
            <person name="De vries R.P."/>
            <person name="Grigoriev I.V."/>
            <person name="Mortensen U.H."/>
            <person name="Andersen M.R."/>
            <person name="Baker S.E."/>
        </authorList>
    </citation>
    <scope>NUCLEOTIDE SEQUENCE [LARGE SCALE GENOMIC DNA]</scope>
    <source>
        <strain evidence="1 2">CBS 121593</strain>
    </source>
</reference>
<dbReference type="VEuPathDB" id="FungiDB:BO80DRAFT_61637"/>
<evidence type="ECO:0000313" key="1">
    <source>
        <dbReference type="EMBL" id="RAL01521.1"/>
    </source>
</evidence>
<sequence>MTYALAECLHTSHKLQAAPFHSIRLIQGDSNRSYVKGFVVRDQSRGRFRVKTVCDGVIEAIPMDQRIPLCSEISMHPMRRAYGPRYVTHTRLFTTSQGGDHDGYRQGRSPVLKYCTYIVGRYWRCINPAERKVGGTLGGFNNSSHFLSNGGWKGADGSRPEFETPCFSATESHSRNLFRPNMTHPPLGCVVPILPGVVPSQFRED</sequence>
<dbReference type="Proteomes" id="UP000249402">
    <property type="component" value="Unassembled WGS sequence"/>
</dbReference>
<gene>
    <name evidence="1" type="ORF">BO80DRAFT_61637</name>
</gene>
<accession>A0A395H0Z3</accession>
<dbReference type="AlphaFoldDB" id="A0A395H0Z3"/>
<dbReference type="RefSeq" id="XP_025575848.1">
    <property type="nucleotide sequence ID" value="XM_025724635.1"/>
</dbReference>
<protein>
    <submittedName>
        <fullName evidence="1">Uncharacterized protein</fullName>
    </submittedName>
</protein>
<name>A0A395H0Z3_9EURO</name>
<proteinExistence type="predicted"/>
<organism evidence="1 2">
    <name type="scientific">Aspergillus ibericus CBS 121593</name>
    <dbReference type="NCBI Taxonomy" id="1448316"/>
    <lineage>
        <taxon>Eukaryota</taxon>
        <taxon>Fungi</taxon>
        <taxon>Dikarya</taxon>
        <taxon>Ascomycota</taxon>
        <taxon>Pezizomycotina</taxon>
        <taxon>Eurotiomycetes</taxon>
        <taxon>Eurotiomycetidae</taxon>
        <taxon>Eurotiales</taxon>
        <taxon>Aspergillaceae</taxon>
        <taxon>Aspergillus</taxon>
        <taxon>Aspergillus subgen. Circumdati</taxon>
    </lineage>
</organism>
<evidence type="ECO:0000313" key="2">
    <source>
        <dbReference type="Proteomes" id="UP000249402"/>
    </source>
</evidence>
<dbReference type="EMBL" id="KZ824435">
    <property type="protein sequence ID" value="RAL01521.1"/>
    <property type="molecule type" value="Genomic_DNA"/>
</dbReference>
<keyword evidence="2" id="KW-1185">Reference proteome</keyword>
<dbReference type="GeneID" id="37229500"/>